<evidence type="ECO:0000256" key="1">
    <source>
        <dbReference type="SAM" id="MobiDB-lite"/>
    </source>
</evidence>
<feature type="region of interest" description="Disordered" evidence="1">
    <location>
        <begin position="30"/>
        <end position="58"/>
    </location>
</feature>
<feature type="region of interest" description="Disordered" evidence="1">
    <location>
        <begin position="79"/>
        <end position="102"/>
    </location>
</feature>
<dbReference type="Proteomes" id="UP000887566">
    <property type="component" value="Unplaced"/>
</dbReference>
<accession>A0A914WB29</accession>
<feature type="compositionally biased region" description="Basic and acidic residues" evidence="1">
    <location>
        <begin position="30"/>
        <end position="40"/>
    </location>
</feature>
<keyword evidence="2" id="KW-1185">Reference proteome</keyword>
<sequence length="102" mass="11860">MVEKRISRLIRQDYDDLTISTERWLYAREQPHRIKGERHNRPPQQPPQSHGIRRPRRRFTTANETVAVAFSFSFLVQERQPGMRGTQTADSDNSIASQKGVA</sequence>
<evidence type="ECO:0000313" key="2">
    <source>
        <dbReference type="Proteomes" id="UP000887566"/>
    </source>
</evidence>
<name>A0A914WB29_9BILA</name>
<proteinExistence type="predicted"/>
<feature type="compositionally biased region" description="Polar residues" evidence="1">
    <location>
        <begin position="85"/>
        <end position="102"/>
    </location>
</feature>
<protein>
    <submittedName>
        <fullName evidence="3">Uncharacterized protein</fullName>
    </submittedName>
</protein>
<organism evidence="2 3">
    <name type="scientific">Plectus sambesii</name>
    <dbReference type="NCBI Taxonomy" id="2011161"/>
    <lineage>
        <taxon>Eukaryota</taxon>
        <taxon>Metazoa</taxon>
        <taxon>Ecdysozoa</taxon>
        <taxon>Nematoda</taxon>
        <taxon>Chromadorea</taxon>
        <taxon>Plectida</taxon>
        <taxon>Plectina</taxon>
        <taxon>Plectoidea</taxon>
        <taxon>Plectidae</taxon>
        <taxon>Plectus</taxon>
    </lineage>
</organism>
<reference evidence="3" key="1">
    <citation type="submission" date="2022-11" db="UniProtKB">
        <authorList>
            <consortium name="WormBaseParasite"/>
        </authorList>
    </citation>
    <scope>IDENTIFICATION</scope>
</reference>
<dbReference type="AlphaFoldDB" id="A0A914WB29"/>
<evidence type="ECO:0000313" key="3">
    <source>
        <dbReference type="WBParaSite" id="PSAMB.scaffold350size55235.g5174.t1"/>
    </source>
</evidence>
<dbReference type="WBParaSite" id="PSAMB.scaffold350size55235.g5174.t1">
    <property type="protein sequence ID" value="PSAMB.scaffold350size55235.g5174.t1"/>
    <property type="gene ID" value="PSAMB.scaffold350size55235.g5174"/>
</dbReference>